<dbReference type="GO" id="GO:0098542">
    <property type="term" value="P:defense response to other organism"/>
    <property type="evidence" value="ECO:0007669"/>
    <property type="project" value="InterPro"/>
</dbReference>
<keyword evidence="3" id="KW-1185">Reference proteome</keyword>
<dbReference type="Gene3D" id="3.30.30.110">
    <property type="entry name" value="Antibacterial factor-related peptide"/>
    <property type="match status" value="1"/>
</dbReference>
<evidence type="ECO:0000313" key="2">
    <source>
        <dbReference type="EMBL" id="CAF1580646.1"/>
    </source>
</evidence>
<gene>
    <name evidence="1" type="ORF">BJG266_LOCUS32848</name>
    <name evidence="2" type="ORF">QVE165_LOCUS49982</name>
</gene>
<dbReference type="OrthoDB" id="5786696at2759"/>
<dbReference type="InterPro" id="IPR038204">
    <property type="entry name" value="Abf-1/2_sf"/>
</dbReference>
<dbReference type="PANTHER" id="PTHR37971">
    <property type="entry name" value="ANTIBACTERIAL FACTOR-RELATED PEPTIDE 1-RELATED"/>
    <property type="match status" value="1"/>
</dbReference>
<protein>
    <submittedName>
        <fullName evidence="2">Uncharacterized protein</fullName>
    </submittedName>
</protein>
<reference evidence="2" key="1">
    <citation type="submission" date="2021-02" db="EMBL/GenBank/DDBJ databases">
        <authorList>
            <person name="Nowell W R."/>
        </authorList>
    </citation>
    <scope>NUCLEOTIDE SEQUENCE</scope>
</reference>
<comment type="caution">
    <text evidence="2">The sequence shown here is derived from an EMBL/GenBank/DDBJ whole genome shotgun (WGS) entry which is preliminary data.</text>
</comment>
<dbReference type="Proteomes" id="UP000663877">
    <property type="component" value="Unassembled WGS sequence"/>
</dbReference>
<proteinExistence type="predicted"/>
<name>A0A815ZA71_9BILA</name>
<evidence type="ECO:0000313" key="3">
    <source>
        <dbReference type="Proteomes" id="UP000663832"/>
    </source>
</evidence>
<sequence>MKGFQTWPSCNRMNDDQFHTYASRLTRISSCKVQNCGTGYCQTGNNRKTCVCSRCADGGKWI</sequence>
<evidence type="ECO:0000313" key="1">
    <source>
        <dbReference type="EMBL" id="CAF1311638.1"/>
    </source>
</evidence>
<dbReference type="AlphaFoldDB" id="A0A815ZA71"/>
<feature type="non-terminal residue" evidence="2">
    <location>
        <position position="62"/>
    </location>
</feature>
<dbReference type="Pfam" id="PF16839">
    <property type="entry name" value="Antimicrobial25"/>
    <property type="match status" value="1"/>
</dbReference>
<dbReference type="InterPro" id="IPR031770">
    <property type="entry name" value="Abf-1/2"/>
</dbReference>
<dbReference type="EMBL" id="CAJNOM010000946">
    <property type="protein sequence ID" value="CAF1580646.1"/>
    <property type="molecule type" value="Genomic_DNA"/>
</dbReference>
<organism evidence="2 3">
    <name type="scientific">Adineta steineri</name>
    <dbReference type="NCBI Taxonomy" id="433720"/>
    <lineage>
        <taxon>Eukaryota</taxon>
        <taxon>Metazoa</taxon>
        <taxon>Spiralia</taxon>
        <taxon>Gnathifera</taxon>
        <taxon>Rotifera</taxon>
        <taxon>Eurotatoria</taxon>
        <taxon>Bdelloidea</taxon>
        <taxon>Adinetida</taxon>
        <taxon>Adinetidae</taxon>
        <taxon>Adineta</taxon>
    </lineage>
</organism>
<dbReference type="PANTHER" id="PTHR37971:SF1">
    <property type="entry name" value="ANTIBACTERIAL FACTOR-RELATED PEPTIDE 1-RELATED"/>
    <property type="match status" value="1"/>
</dbReference>
<dbReference type="EMBL" id="CAJNOI010000582">
    <property type="protein sequence ID" value="CAF1311638.1"/>
    <property type="molecule type" value="Genomic_DNA"/>
</dbReference>
<accession>A0A815ZA71</accession>
<dbReference type="Proteomes" id="UP000663832">
    <property type="component" value="Unassembled WGS sequence"/>
</dbReference>